<name>A0A6M5Z1K6_9BACT</name>
<dbReference type="PROSITE" id="PS50966">
    <property type="entry name" value="ZF_SWIM"/>
    <property type="match status" value="1"/>
</dbReference>
<evidence type="ECO:0000256" key="1">
    <source>
        <dbReference type="PROSITE-ProRule" id="PRU00325"/>
    </source>
</evidence>
<dbReference type="InterPro" id="IPR007527">
    <property type="entry name" value="Znf_SWIM"/>
</dbReference>
<dbReference type="AlphaFoldDB" id="A0A6M5Z1K6"/>
<evidence type="ECO:0000259" key="2">
    <source>
        <dbReference type="PROSITE" id="PS50966"/>
    </source>
</evidence>
<dbReference type="Proteomes" id="UP000503447">
    <property type="component" value="Chromosome"/>
</dbReference>
<protein>
    <recommendedName>
        <fullName evidence="2">SWIM-type domain-containing protein</fullName>
    </recommendedName>
</protein>
<organism evidence="3 4">
    <name type="scientific">Frigoriglobus tundricola</name>
    <dbReference type="NCBI Taxonomy" id="2774151"/>
    <lineage>
        <taxon>Bacteria</taxon>
        <taxon>Pseudomonadati</taxon>
        <taxon>Planctomycetota</taxon>
        <taxon>Planctomycetia</taxon>
        <taxon>Gemmatales</taxon>
        <taxon>Gemmataceae</taxon>
        <taxon>Frigoriglobus</taxon>
    </lineage>
</organism>
<dbReference type="EMBL" id="CP053452">
    <property type="protein sequence ID" value="QJX00298.1"/>
    <property type="molecule type" value="Genomic_DNA"/>
</dbReference>
<evidence type="ECO:0000313" key="4">
    <source>
        <dbReference type="Proteomes" id="UP000503447"/>
    </source>
</evidence>
<dbReference type="KEGG" id="ftj:FTUN_7923"/>
<keyword evidence="1" id="KW-0862">Zinc</keyword>
<feature type="domain" description="SWIM-type" evidence="2">
    <location>
        <begin position="76"/>
        <end position="110"/>
    </location>
</feature>
<reference evidence="4" key="1">
    <citation type="submission" date="2020-05" db="EMBL/GenBank/DDBJ databases">
        <title>Frigoriglobus tundricola gen. nov., sp. nov., a psychrotolerant cellulolytic planctomycete of the family Gemmataceae with two divergent copies of 16S rRNA gene.</title>
        <authorList>
            <person name="Kulichevskaya I.S."/>
            <person name="Ivanova A.A."/>
            <person name="Naumoff D.G."/>
            <person name="Beletsky A.V."/>
            <person name="Rijpstra W.I.C."/>
            <person name="Sinninghe Damste J.S."/>
            <person name="Mardanov A.V."/>
            <person name="Ravin N.V."/>
            <person name="Dedysh S.N."/>
        </authorList>
    </citation>
    <scope>NUCLEOTIDE SEQUENCE [LARGE SCALE GENOMIC DNA]</scope>
    <source>
        <strain evidence="4">PL17</strain>
    </source>
</reference>
<keyword evidence="1" id="KW-0479">Metal-binding</keyword>
<keyword evidence="1" id="KW-0863">Zinc-finger</keyword>
<accession>A0A6M5Z1K6</accession>
<keyword evidence="4" id="KW-1185">Reference proteome</keyword>
<evidence type="ECO:0000313" key="3">
    <source>
        <dbReference type="EMBL" id="QJX00298.1"/>
    </source>
</evidence>
<gene>
    <name evidence="3" type="ORF">FTUN_7923</name>
</gene>
<dbReference type="RefSeq" id="WP_171475078.1">
    <property type="nucleotide sequence ID" value="NZ_CP053452.2"/>
</dbReference>
<sequence length="114" mass="12534">MAAFTELLNATRSEKKGAVIWDRAKNNATSHVAGTLTITGTRSHCRYRVEEFGCDEGRGFMLFKLDAGSDATERQYGCFVGTNGQLQCECKGYHFTGHCRHLASLVTLIEAGQL</sequence>
<dbReference type="GO" id="GO:0008270">
    <property type="term" value="F:zinc ion binding"/>
    <property type="evidence" value="ECO:0007669"/>
    <property type="project" value="UniProtKB-KW"/>
</dbReference>
<proteinExistence type="predicted"/>